<dbReference type="PANTHER" id="PTHR23169">
    <property type="entry name" value="ENVOPLAKIN"/>
    <property type="match status" value="1"/>
</dbReference>
<feature type="region of interest" description="Disordered" evidence="12">
    <location>
        <begin position="1731"/>
        <end position="1776"/>
    </location>
</feature>
<dbReference type="SMART" id="SM00150">
    <property type="entry name" value="SPEC"/>
    <property type="match status" value="1"/>
</dbReference>
<feature type="compositionally biased region" description="Low complexity" evidence="12">
    <location>
        <begin position="1736"/>
        <end position="1776"/>
    </location>
</feature>
<evidence type="ECO:0000313" key="14">
    <source>
        <dbReference type="EMBL" id="KAK2864812.1"/>
    </source>
</evidence>
<dbReference type="SUPFAM" id="SSF46966">
    <property type="entry name" value="Spectrin repeat"/>
    <property type="match status" value="1"/>
</dbReference>
<reference evidence="14" key="1">
    <citation type="submission" date="2023-08" db="EMBL/GenBank/DDBJ databases">
        <title>Pelteobagrus vachellii genome.</title>
        <authorList>
            <person name="Liu H."/>
        </authorList>
    </citation>
    <scope>NUCLEOTIDE SEQUENCE</scope>
    <source>
        <strain evidence="14">PRFRI_2022a</strain>
        <tissue evidence="14">Muscle</tissue>
    </source>
</reference>
<dbReference type="Pfam" id="PF00681">
    <property type="entry name" value="Plectin"/>
    <property type="match status" value="2"/>
</dbReference>
<dbReference type="Gene3D" id="2.30.30.40">
    <property type="entry name" value="SH3 Domains"/>
    <property type="match status" value="1"/>
</dbReference>
<comment type="subcellular location">
    <subcellularLocation>
        <location evidence="2">Cell junction</location>
        <location evidence="2">Desmosome</location>
    </subcellularLocation>
    <subcellularLocation>
        <location evidence="1">Cytoplasm</location>
    </subcellularLocation>
</comment>
<dbReference type="InterPro" id="IPR001452">
    <property type="entry name" value="SH3_domain"/>
</dbReference>
<proteinExistence type="inferred from homology"/>
<evidence type="ECO:0000256" key="12">
    <source>
        <dbReference type="SAM" id="MobiDB-lite"/>
    </source>
</evidence>
<feature type="coiled-coil region" evidence="11">
    <location>
        <begin position="1473"/>
        <end position="1595"/>
    </location>
</feature>
<dbReference type="GO" id="GO:0042060">
    <property type="term" value="P:wound healing"/>
    <property type="evidence" value="ECO:0007669"/>
    <property type="project" value="TreeGrafter"/>
</dbReference>
<evidence type="ECO:0000256" key="11">
    <source>
        <dbReference type="SAM" id="Coils"/>
    </source>
</evidence>
<dbReference type="FunFam" id="3.90.1290.10:FF:000002">
    <property type="entry name" value="Plectin a"/>
    <property type="match status" value="1"/>
</dbReference>
<organism evidence="14 15">
    <name type="scientific">Tachysurus vachellii</name>
    <name type="common">Darkbarbel catfish</name>
    <name type="synonym">Pelteobagrus vachellii</name>
    <dbReference type="NCBI Taxonomy" id="175792"/>
    <lineage>
        <taxon>Eukaryota</taxon>
        <taxon>Metazoa</taxon>
        <taxon>Chordata</taxon>
        <taxon>Craniata</taxon>
        <taxon>Vertebrata</taxon>
        <taxon>Euteleostomi</taxon>
        <taxon>Actinopterygii</taxon>
        <taxon>Neopterygii</taxon>
        <taxon>Teleostei</taxon>
        <taxon>Ostariophysi</taxon>
        <taxon>Siluriformes</taxon>
        <taxon>Bagridae</taxon>
        <taxon>Tachysurus</taxon>
    </lineage>
</organism>
<evidence type="ECO:0000256" key="2">
    <source>
        <dbReference type="ARBA" id="ARBA00004568"/>
    </source>
</evidence>
<dbReference type="SMART" id="SM00250">
    <property type="entry name" value="PLEC"/>
    <property type="match status" value="7"/>
</dbReference>
<keyword evidence="6" id="KW-0597">Phosphoprotein</keyword>
<dbReference type="GO" id="GO:0005198">
    <property type="term" value="F:structural molecule activity"/>
    <property type="evidence" value="ECO:0007669"/>
    <property type="project" value="TreeGrafter"/>
</dbReference>
<evidence type="ECO:0000256" key="10">
    <source>
        <dbReference type="PROSITE-ProRule" id="PRU00192"/>
    </source>
</evidence>
<dbReference type="GO" id="GO:0005737">
    <property type="term" value="C:cytoplasm"/>
    <property type="evidence" value="ECO:0007669"/>
    <property type="project" value="UniProtKB-SubCell"/>
</dbReference>
<dbReference type="GO" id="GO:0016020">
    <property type="term" value="C:membrane"/>
    <property type="evidence" value="ECO:0007669"/>
    <property type="project" value="TreeGrafter"/>
</dbReference>
<feature type="domain" description="SH3" evidence="13">
    <location>
        <begin position="351"/>
        <end position="408"/>
    </location>
</feature>
<keyword evidence="5" id="KW-0963">Cytoplasm</keyword>
<dbReference type="GO" id="GO:0030057">
    <property type="term" value="C:desmosome"/>
    <property type="evidence" value="ECO:0007669"/>
    <property type="project" value="UniProtKB-SubCell"/>
</dbReference>
<feature type="coiled-coil region" evidence="11">
    <location>
        <begin position="614"/>
        <end position="690"/>
    </location>
</feature>
<evidence type="ECO:0000256" key="5">
    <source>
        <dbReference type="ARBA" id="ARBA00022490"/>
    </source>
</evidence>
<evidence type="ECO:0000259" key="13">
    <source>
        <dbReference type="PROSITE" id="PS50002"/>
    </source>
</evidence>
<sequence>MSRKKDTGHCQGNDLTVLASRLQEYSDKVEKNLLHAEALLNETWPFSDSAHQGSDNLAEAETLLKQLFMDVDKAKKLHHPQASEIELDVSHLHDRWSNDCRKYRDLYKQGLELERSPQVKWTELLSSKQVRNTCFILLFLDHNILHNEIESYRSQLDSGDESQKRKTNLSSLYDFILRSNKESSYLIEQQDRIRKTDWSDLIRDVTSLRSDCDRMKSNGILTHETEVKKLRDEAEGLVDRKHPGSKAIKNHNAELQKQWHQFLNLCSCQEAHLDNVDIYKKFQLESETVSESIKRINSTIEPSLLSNMSNSQILLQLEGEERAVQRNERRLIELKELCDKVPPLPQRRAQYGNCSVVALCDWKTDKASISRREKYTLLSSPRDETWEVKNNLGETKLIPGVCFVIPPPDREAIERIESLEQEFAGLKRRRTSLQASVKTQSVEVVKVVQNSTSCCHTEVTVSSSVEETRSNPLNKRVDRLIADLLQLEKEVIERLRASLSQADHTGDLAGRIRDHERAVKTLKNLEADKALIQKEVEPLLSGRSLNPSTVSYSSKLSLAKNKIEDLTLLTDLYGKKANAVMTLENQIKYVGMALIELEENLARDTIILDKPGAIQEHVNMLENIENDFVAHKEDIQKLNKDLELTKQLCGHLQKSFQEYCPDIYRQETEVRSLRNRYANVNNQLQQRLELMLELTNKYSSFKSTVRSINVFLNDLPSNKLLSEDTMTQISAKQNSEKRAVEELKRKSDDINQLLSLSHELQNILMEYEAITYRYRNTIVHYEQTDMKKWHSLTFAEAIQNTERSIVKRYHELLAEHMQLLYKMGLARSIISKKEVIVNKVVVCQHRQMDEVDGLKKELTDEISRRIHTENEIESYRTRRMSLKNRRGVERVEEKETVQYYRNPNLEVNLKNMKKTIDEEISKHSVLQREIEVINRNLITVDHKMCNVKPKLLNKVMTEFARDPVLEKEAVFIREEMRKIREEIRIRETEIVQRTTEITVLMNKTPIIRERVIKKEVVKVEQNPEMLKAVSKLKEEITEIELRSKSFSEEIFLLRSQINKLEILIPTIQPQVVIKEIVKVEQDQELLKESRILRTSLEQISHEINILITEISTLRTRYSQVETVTQRIEVKEIVNEIYRISPETEANIMQLRKEIQEWNAKRAEVESRITVVMVDFNSLCSEKPRVEIKEVVNEIIIEERSPEMIQEITRLKQKLVLLQTAYQTTLDKLTILRKERDEWKVERSKVQLQVVTRELIRYENDPLLEIEAERLRKALQEELHLCRIVEENLYDLRQKYIVLEKQNVEEKIIYKEVVIVQKDQNQIIVYEQLKKNLEAESMSRLEIEAEVKKWRAIVLELEQSMTQMIDVRQQKIVVETELRQIRSRIHEFESAPPPEEKVIIEEVIKIERDAKMDLLIKDLRTEIEEANAKVISMERDIRNLKVKIDVLTKEKSVEKIVYKEVIRLERDQTVEIQRDRLRAELLQLRSAIRNKEEEIQQVNVKVTRIQTSVTGCSREETTLISNRDALLKEREEHLRMLKKLETERQVITISFQNETKLLSEKTQIYKQKVLKLETEIQSIEKEILSVKEQIRQRETTIIQLQEAMKKEDQSDTHTTETTKKTKITILHPETGKDMSPYDAYMQGIIDRSHYIHLQTLECSWEEITSSGPDGETSILRDCKSGKMYSIKEALKEGRLTQYDLQQYKQGKMPISEFSLKVAGEKQTYSKGIVTVREKQMSSSSSGSTSTSTSTSVNSYSISSSTSNSSSFSSTSNISSTTNVEDTLPISGVLDTTTKSNMSLRSAMTRKLIDPETAMKLLEAQAATGGIIDLNQKERYSVHKATERGLIEASHMSRLLNAQKAFTGFEDPVTKERLPVWTAAQRGWISNENARWYMGVQHLIGGLVDPNKAGRIRLQKAISAKLIDEKTAKEIEDDGKMLKDLINPITKSRMSYKEAMALCKKDSSSGLLLLPVASTDSRDSTSFSSSHASSCVRGK</sequence>
<feature type="coiled-coil region" evidence="11">
    <location>
        <begin position="1315"/>
        <end position="1345"/>
    </location>
</feature>
<feature type="region of interest" description="Disordered" evidence="12">
    <location>
        <begin position="1972"/>
        <end position="1993"/>
    </location>
</feature>
<comment type="similarity">
    <text evidence="3">Belongs to the plakin or cytolinker family.</text>
</comment>
<gene>
    <name evidence="14" type="ORF">Q7C36_003966</name>
</gene>
<dbReference type="FunFam" id="3.30.160.780:FF:000001">
    <property type="entry name" value="Plectin a"/>
    <property type="match status" value="1"/>
</dbReference>
<dbReference type="Gene3D" id="1.20.58.60">
    <property type="match status" value="4"/>
</dbReference>
<dbReference type="SUPFAM" id="SSF75399">
    <property type="entry name" value="Plakin repeat"/>
    <property type="match status" value="2"/>
</dbReference>
<evidence type="ECO:0000256" key="7">
    <source>
        <dbReference type="ARBA" id="ARBA00022737"/>
    </source>
</evidence>
<feature type="coiled-coil region" evidence="11">
    <location>
        <begin position="1415"/>
        <end position="1449"/>
    </location>
</feature>
<feature type="coiled-coil region" evidence="11">
    <location>
        <begin position="1140"/>
        <end position="1167"/>
    </location>
</feature>
<dbReference type="InterPro" id="IPR041615">
    <property type="entry name" value="Desmoplakin_SH3"/>
</dbReference>
<evidence type="ECO:0000256" key="6">
    <source>
        <dbReference type="ARBA" id="ARBA00022553"/>
    </source>
</evidence>
<evidence type="ECO:0000313" key="15">
    <source>
        <dbReference type="Proteomes" id="UP001187315"/>
    </source>
</evidence>
<dbReference type="GO" id="GO:0045296">
    <property type="term" value="F:cadherin binding"/>
    <property type="evidence" value="ECO:0007669"/>
    <property type="project" value="TreeGrafter"/>
</dbReference>
<dbReference type="InterPro" id="IPR055419">
    <property type="entry name" value="Spectrin_PEPL/EVPL"/>
</dbReference>
<feature type="compositionally biased region" description="Low complexity" evidence="12">
    <location>
        <begin position="1978"/>
        <end position="1993"/>
    </location>
</feature>
<dbReference type="Gene3D" id="3.30.160.780">
    <property type="match status" value="1"/>
</dbReference>
<accession>A0AA88NR08</accession>
<dbReference type="InterPro" id="IPR058847">
    <property type="entry name" value="Plectin_PPL"/>
</dbReference>
<evidence type="ECO:0000256" key="1">
    <source>
        <dbReference type="ARBA" id="ARBA00004496"/>
    </source>
</evidence>
<dbReference type="Gene3D" id="3.90.1290.10">
    <property type="entry name" value="Plakin repeat"/>
    <property type="match status" value="1"/>
</dbReference>
<dbReference type="GO" id="GO:0005882">
    <property type="term" value="C:intermediate filament"/>
    <property type="evidence" value="ECO:0007669"/>
    <property type="project" value="TreeGrafter"/>
</dbReference>
<dbReference type="PANTHER" id="PTHR23169:SF7">
    <property type="entry name" value="ENVOPLAKIN"/>
    <property type="match status" value="1"/>
</dbReference>
<dbReference type="InterPro" id="IPR001101">
    <property type="entry name" value="Plectin_repeat"/>
</dbReference>
<keyword evidence="8" id="KW-0965">Cell junction</keyword>
<dbReference type="InterPro" id="IPR043197">
    <property type="entry name" value="Plakin"/>
</dbReference>
<name>A0AA88NR08_TACVA</name>
<dbReference type="EMBL" id="JAVHJS010000003">
    <property type="protein sequence ID" value="KAK2864812.1"/>
    <property type="molecule type" value="Genomic_DNA"/>
</dbReference>
<evidence type="ECO:0000256" key="8">
    <source>
        <dbReference type="ARBA" id="ARBA00022949"/>
    </source>
</evidence>
<dbReference type="InterPro" id="IPR018159">
    <property type="entry name" value="Spectrin/alpha-actinin"/>
</dbReference>
<dbReference type="Pfam" id="PF26346">
    <property type="entry name" value="Plectin_PPL"/>
    <property type="match status" value="3"/>
</dbReference>
<comment type="caution">
    <text evidence="14">The sequence shown here is derived from an EMBL/GenBank/DDBJ whole genome shotgun (WGS) entry which is preliminary data.</text>
</comment>
<dbReference type="Pfam" id="PF17902">
    <property type="entry name" value="SH3_10"/>
    <property type="match status" value="1"/>
</dbReference>
<protein>
    <recommendedName>
        <fullName evidence="13">SH3 domain-containing protein</fullName>
    </recommendedName>
</protein>
<evidence type="ECO:0000256" key="4">
    <source>
        <dbReference type="ARBA" id="ARBA00022443"/>
    </source>
</evidence>
<feature type="coiled-coil region" evidence="11">
    <location>
        <begin position="409"/>
        <end position="436"/>
    </location>
</feature>
<evidence type="ECO:0000256" key="9">
    <source>
        <dbReference type="ARBA" id="ARBA00023054"/>
    </source>
</evidence>
<evidence type="ECO:0000256" key="3">
    <source>
        <dbReference type="ARBA" id="ARBA00009109"/>
    </source>
</evidence>
<dbReference type="PROSITE" id="PS50002">
    <property type="entry name" value="SH3"/>
    <property type="match status" value="1"/>
</dbReference>
<dbReference type="Proteomes" id="UP001187315">
    <property type="component" value="Unassembled WGS sequence"/>
</dbReference>
<dbReference type="Pfam" id="PF23160">
    <property type="entry name" value="Spectrin_1st_PEPL"/>
    <property type="match status" value="1"/>
</dbReference>
<keyword evidence="7" id="KW-0677">Repeat</keyword>
<keyword evidence="15" id="KW-1185">Reference proteome</keyword>
<dbReference type="InterPro" id="IPR035915">
    <property type="entry name" value="Plakin_repeat_sf"/>
</dbReference>
<dbReference type="GO" id="GO:0045104">
    <property type="term" value="P:intermediate filament cytoskeleton organization"/>
    <property type="evidence" value="ECO:0007669"/>
    <property type="project" value="InterPro"/>
</dbReference>
<keyword evidence="4 10" id="KW-0728">SH3 domain</keyword>
<keyword evidence="9 11" id="KW-0175">Coiled coil</keyword>